<dbReference type="EMBL" id="GBXM01037584">
    <property type="protein sequence ID" value="JAH70993.1"/>
    <property type="molecule type" value="Transcribed_RNA"/>
</dbReference>
<proteinExistence type="predicted"/>
<evidence type="ECO:0000313" key="1">
    <source>
        <dbReference type="EMBL" id="JAH70993.1"/>
    </source>
</evidence>
<dbReference type="AlphaFoldDB" id="A0A0E9V167"/>
<protein>
    <submittedName>
        <fullName evidence="1">Uncharacterized protein</fullName>
    </submittedName>
</protein>
<reference evidence="1" key="1">
    <citation type="submission" date="2014-11" db="EMBL/GenBank/DDBJ databases">
        <authorList>
            <person name="Amaro Gonzalez C."/>
        </authorList>
    </citation>
    <scope>NUCLEOTIDE SEQUENCE</scope>
</reference>
<name>A0A0E9V167_ANGAN</name>
<reference evidence="1" key="2">
    <citation type="journal article" date="2015" name="Fish Shellfish Immunol.">
        <title>Early steps in the European eel (Anguilla anguilla)-Vibrio vulnificus interaction in the gills: Role of the RtxA13 toxin.</title>
        <authorList>
            <person name="Callol A."/>
            <person name="Pajuelo D."/>
            <person name="Ebbesson L."/>
            <person name="Teles M."/>
            <person name="MacKenzie S."/>
            <person name="Amaro C."/>
        </authorList>
    </citation>
    <scope>NUCLEOTIDE SEQUENCE</scope>
</reference>
<sequence>MMHRQSQSLHYFSQICAPFTYICYSKMCPGCFWAWCAFCVNNFRD</sequence>
<accession>A0A0E9V167</accession>
<organism evidence="1">
    <name type="scientific">Anguilla anguilla</name>
    <name type="common">European freshwater eel</name>
    <name type="synonym">Muraena anguilla</name>
    <dbReference type="NCBI Taxonomy" id="7936"/>
    <lineage>
        <taxon>Eukaryota</taxon>
        <taxon>Metazoa</taxon>
        <taxon>Chordata</taxon>
        <taxon>Craniata</taxon>
        <taxon>Vertebrata</taxon>
        <taxon>Euteleostomi</taxon>
        <taxon>Actinopterygii</taxon>
        <taxon>Neopterygii</taxon>
        <taxon>Teleostei</taxon>
        <taxon>Anguilliformes</taxon>
        <taxon>Anguillidae</taxon>
        <taxon>Anguilla</taxon>
    </lineage>
</organism>